<accession>A0ABT5F977</accession>
<evidence type="ECO:0000313" key="1">
    <source>
        <dbReference type="EMBL" id="MDC0749973.1"/>
    </source>
</evidence>
<protein>
    <submittedName>
        <fullName evidence="1">Uncharacterized protein</fullName>
    </submittedName>
</protein>
<organism evidence="1 2">
    <name type="scientific">Polyangium mundeleinium</name>
    <dbReference type="NCBI Taxonomy" id="2995306"/>
    <lineage>
        <taxon>Bacteria</taxon>
        <taxon>Pseudomonadati</taxon>
        <taxon>Myxococcota</taxon>
        <taxon>Polyangia</taxon>
        <taxon>Polyangiales</taxon>
        <taxon>Polyangiaceae</taxon>
        <taxon>Polyangium</taxon>
    </lineage>
</organism>
<dbReference type="Proteomes" id="UP001221411">
    <property type="component" value="Unassembled WGS sequence"/>
</dbReference>
<name>A0ABT5F977_9BACT</name>
<reference evidence="1 2" key="1">
    <citation type="submission" date="2022-11" db="EMBL/GenBank/DDBJ databases">
        <title>Minimal conservation of predation-associated metabolite biosynthetic gene clusters underscores biosynthetic potential of Myxococcota including descriptions for ten novel species: Archangium lansinium sp. nov., Myxococcus landrumus sp. nov., Nannocystis bai.</title>
        <authorList>
            <person name="Ahearne A."/>
            <person name="Stevens C."/>
            <person name="Dowd S."/>
        </authorList>
    </citation>
    <scope>NUCLEOTIDE SEQUENCE [LARGE SCALE GENOMIC DNA]</scope>
    <source>
        <strain evidence="1 2">RJM3</strain>
    </source>
</reference>
<keyword evidence="2" id="KW-1185">Reference proteome</keyword>
<sequence>MNDVLRQLRLPELVDVLTFAQRVLAARDAAADPEVVSGILAAMNQLHPPYKNTSGVPLPILRGALLQVPRAAFERAMLEAEVQGLVKLVPVAPLAPFVERQAGIQDPKRGLLYFCTAPGAHGRREP</sequence>
<comment type="caution">
    <text evidence="1">The sequence shown here is derived from an EMBL/GenBank/DDBJ whole genome shotgun (WGS) entry which is preliminary data.</text>
</comment>
<dbReference type="RefSeq" id="WP_271930540.1">
    <property type="nucleotide sequence ID" value="NZ_JAQNDO010000001.1"/>
</dbReference>
<proteinExistence type="predicted"/>
<dbReference type="EMBL" id="JAQNDO010000001">
    <property type="protein sequence ID" value="MDC0749973.1"/>
    <property type="molecule type" value="Genomic_DNA"/>
</dbReference>
<gene>
    <name evidence="1" type="ORF">POL67_52090</name>
</gene>
<evidence type="ECO:0000313" key="2">
    <source>
        <dbReference type="Proteomes" id="UP001221411"/>
    </source>
</evidence>